<keyword evidence="2" id="KW-0677">Repeat</keyword>
<dbReference type="InterPro" id="IPR012934">
    <property type="entry name" value="Znf_AD"/>
</dbReference>
<evidence type="ECO:0000256" key="2">
    <source>
        <dbReference type="ARBA" id="ARBA00022737"/>
    </source>
</evidence>
<feature type="domain" description="C2H2-type" evidence="8">
    <location>
        <begin position="386"/>
        <end position="413"/>
    </location>
</feature>
<dbReference type="Pfam" id="PF07776">
    <property type="entry name" value="zf-AD"/>
    <property type="match status" value="1"/>
</dbReference>
<feature type="domain" description="C2H2-type" evidence="8">
    <location>
        <begin position="246"/>
        <end position="273"/>
    </location>
</feature>
<dbReference type="PANTHER" id="PTHR23235">
    <property type="entry name" value="KRUEPPEL-LIKE TRANSCRIPTION FACTOR"/>
    <property type="match status" value="1"/>
</dbReference>
<dbReference type="PROSITE" id="PS50157">
    <property type="entry name" value="ZINC_FINGER_C2H2_2"/>
    <property type="match status" value="7"/>
</dbReference>
<feature type="binding site" evidence="7">
    <location>
        <position position="52"/>
    </location>
    <ligand>
        <name>Zn(2+)</name>
        <dbReference type="ChEBI" id="CHEBI:29105"/>
    </ligand>
</feature>
<feature type="domain" description="ZAD" evidence="9">
    <location>
        <begin position="7"/>
        <end position="76"/>
    </location>
</feature>
<gene>
    <name evidence="11" type="primary">LOC108558391</name>
</gene>
<dbReference type="InterPro" id="IPR036236">
    <property type="entry name" value="Znf_C2H2_sf"/>
</dbReference>
<feature type="domain" description="C2H2-type" evidence="8">
    <location>
        <begin position="218"/>
        <end position="245"/>
    </location>
</feature>
<feature type="binding site" evidence="7">
    <location>
        <position position="9"/>
    </location>
    <ligand>
        <name>Zn(2+)</name>
        <dbReference type="ChEBI" id="CHEBI:29105"/>
    </ligand>
</feature>
<dbReference type="Gene3D" id="3.30.160.60">
    <property type="entry name" value="Classic Zinc Finger"/>
    <property type="match status" value="7"/>
</dbReference>
<feature type="domain" description="C2H2-type" evidence="8">
    <location>
        <begin position="330"/>
        <end position="357"/>
    </location>
</feature>
<keyword evidence="5" id="KW-0539">Nucleus</keyword>
<keyword evidence="10" id="KW-1185">Reference proteome</keyword>
<reference evidence="11" key="1">
    <citation type="submission" date="2025-08" db="UniProtKB">
        <authorList>
            <consortium name="RefSeq"/>
        </authorList>
    </citation>
    <scope>IDENTIFICATION</scope>
    <source>
        <tissue evidence="11">Whole Larva</tissue>
    </source>
</reference>
<evidence type="ECO:0000259" key="8">
    <source>
        <dbReference type="PROSITE" id="PS50157"/>
    </source>
</evidence>
<evidence type="ECO:0000256" key="1">
    <source>
        <dbReference type="ARBA" id="ARBA00022723"/>
    </source>
</evidence>
<name>A0ABM1M882_NICVS</name>
<feature type="domain" description="C2H2-type" evidence="8">
    <location>
        <begin position="302"/>
        <end position="329"/>
    </location>
</feature>
<evidence type="ECO:0000256" key="3">
    <source>
        <dbReference type="ARBA" id="ARBA00022771"/>
    </source>
</evidence>
<dbReference type="PROSITE" id="PS00028">
    <property type="entry name" value="ZINC_FINGER_C2H2_1"/>
    <property type="match status" value="7"/>
</dbReference>
<dbReference type="Pfam" id="PF00096">
    <property type="entry name" value="zf-C2H2"/>
    <property type="match status" value="7"/>
</dbReference>
<feature type="binding site" evidence="7">
    <location>
        <position position="12"/>
    </location>
    <ligand>
        <name>Zn(2+)</name>
        <dbReference type="ChEBI" id="CHEBI:29105"/>
    </ligand>
</feature>
<protein>
    <submittedName>
        <fullName evidence="11">Zinc finger protein 583-like</fullName>
    </submittedName>
</protein>
<accession>A0ABM1M882</accession>
<keyword evidence="1 7" id="KW-0479">Metal-binding</keyword>
<dbReference type="SMART" id="SM00355">
    <property type="entry name" value="ZnF_C2H2"/>
    <property type="match status" value="7"/>
</dbReference>
<proteinExistence type="predicted"/>
<evidence type="ECO:0000256" key="6">
    <source>
        <dbReference type="PROSITE-ProRule" id="PRU00042"/>
    </source>
</evidence>
<evidence type="ECO:0000313" key="11">
    <source>
        <dbReference type="RefSeq" id="XP_017770782.1"/>
    </source>
</evidence>
<dbReference type="Gene3D" id="3.40.1800.20">
    <property type="match status" value="1"/>
</dbReference>
<keyword evidence="3 6" id="KW-0863">Zinc-finger</keyword>
<feature type="binding site" evidence="7">
    <location>
        <position position="49"/>
    </location>
    <ligand>
        <name>Zn(2+)</name>
        <dbReference type="ChEBI" id="CHEBI:29105"/>
    </ligand>
</feature>
<feature type="domain" description="C2H2-type" evidence="8">
    <location>
        <begin position="274"/>
        <end position="301"/>
    </location>
</feature>
<dbReference type="SUPFAM" id="SSF57716">
    <property type="entry name" value="Glucocorticoid receptor-like (DNA-binding domain)"/>
    <property type="match status" value="1"/>
</dbReference>
<dbReference type="PANTHER" id="PTHR23235:SF142">
    <property type="entry name" value="ZINC FINGER PROTEIN 384"/>
    <property type="match status" value="1"/>
</dbReference>
<evidence type="ECO:0000313" key="10">
    <source>
        <dbReference type="Proteomes" id="UP000695000"/>
    </source>
</evidence>
<evidence type="ECO:0000256" key="7">
    <source>
        <dbReference type="PROSITE-ProRule" id="PRU01263"/>
    </source>
</evidence>
<evidence type="ECO:0000256" key="5">
    <source>
        <dbReference type="ARBA" id="ARBA00023242"/>
    </source>
</evidence>
<dbReference type="InterPro" id="IPR013087">
    <property type="entry name" value="Znf_C2H2_type"/>
</dbReference>
<keyword evidence="4 7" id="KW-0862">Zinc</keyword>
<dbReference type="Proteomes" id="UP000695000">
    <property type="component" value="Unplaced"/>
</dbReference>
<dbReference type="GeneID" id="108558391"/>
<dbReference type="RefSeq" id="XP_017770782.1">
    <property type="nucleotide sequence ID" value="XM_017915293.1"/>
</dbReference>
<evidence type="ECO:0000259" key="9">
    <source>
        <dbReference type="PROSITE" id="PS51915"/>
    </source>
</evidence>
<organism evidence="10 11">
    <name type="scientific">Nicrophorus vespilloides</name>
    <name type="common">Boreal carrion beetle</name>
    <dbReference type="NCBI Taxonomy" id="110193"/>
    <lineage>
        <taxon>Eukaryota</taxon>
        <taxon>Metazoa</taxon>
        <taxon>Ecdysozoa</taxon>
        <taxon>Arthropoda</taxon>
        <taxon>Hexapoda</taxon>
        <taxon>Insecta</taxon>
        <taxon>Pterygota</taxon>
        <taxon>Neoptera</taxon>
        <taxon>Endopterygota</taxon>
        <taxon>Coleoptera</taxon>
        <taxon>Polyphaga</taxon>
        <taxon>Staphyliniformia</taxon>
        <taxon>Silphidae</taxon>
        <taxon>Nicrophorinae</taxon>
        <taxon>Nicrophorus</taxon>
    </lineage>
</organism>
<dbReference type="PROSITE" id="PS51915">
    <property type="entry name" value="ZAD"/>
    <property type="match status" value="1"/>
</dbReference>
<dbReference type="SMART" id="SM00868">
    <property type="entry name" value="zf-AD"/>
    <property type="match status" value="1"/>
</dbReference>
<evidence type="ECO:0000256" key="4">
    <source>
        <dbReference type="ARBA" id="ARBA00022833"/>
    </source>
</evidence>
<feature type="domain" description="C2H2-type" evidence="8">
    <location>
        <begin position="358"/>
        <end position="385"/>
    </location>
</feature>
<sequence>MELDFNKVCRVCVKEGQMMSIFKANVFKKLMTCASVQVWQNDGLPAQICKKCLAKLHISIQFKKQCEKSDGHLRQYQKKVVENSEAQVVQQIAQPTQQDIVFIDCGEMLEITHNQTGFEPMQNPVSGVSYNLQPQNVHTISDYPLESVQVFNSSYPMPLQPMQNTSVIHNQIIVPQQIDEIPQNVQVCQTGIELQNLDNKEERKLPSKETSPKGDNSKQCKICYKFYATRAKLTRHLKTHSSEMPYKCNVCNKAFAYSGNYKIHLRIHTDERPFTCTVCNKGCRQAQDLEKHMRTHTGEKPHPCNLCSRAFSTSSNLIAHIRTHTGERPYVCCVCQKSFCQSNELTKHMRTHTGEKSHICNICHKGFNGSSTLKAHRRTHTGERPYVCRICNHAFTQSSCLMAHMKRHSRDEVPLRPL</sequence>
<dbReference type="SUPFAM" id="SSF57667">
    <property type="entry name" value="beta-beta-alpha zinc fingers"/>
    <property type="match status" value="4"/>
</dbReference>